<organism evidence="2 3">
    <name type="scientific">Stylosanthes scabra</name>
    <dbReference type="NCBI Taxonomy" id="79078"/>
    <lineage>
        <taxon>Eukaryota</taxon>
        <taxon>Viridiplantae</taxon>
        <taxon>Streptophyta</taxon>
        <taxon>Embryophyta</taxon>
        <taxon>Tracheophyta</taxon>
        <taxon>Spermatophyta</taxon>
        <taxon>Magnoliopsida</taxon>
        <taxon>eudicotyledons</taxon>
        <taxon>Gunneridae</taxon>
        <taxon>Pentapetalae</taxon>
        <taxon>rosids</taxon>
        <taxon>fabids</taxon>
        <taxon>Fabales</taxon>
        <taxon>Fabaceae</taxon>
        <taxon>Papilionoideae</taxon>
        <taxon>50 kb inversion clade</taxon>
        <taxon>dalbergioids sensu lato</taxon>
        <taxon>Dalbergieae</taxon>
        <taxon>Pterocarpus clade</taxon>
        <taxon>Stylosanthes</taxon>
    </lineage>
</organism>
<evidence type="ECO:0000313" key="2">
    <source>
        <dbReference type="EMBL" id="MED6190082.1"/>
    </source>
</evidence>
<comment type="caution">
    <text evidence="2">The sequence shown here is derived from an EMBL/GenBank/DDBJ whole genome shotgun (WGS) entry which is preliminary data.</text>
</comment>
<accession>A0ABU6WVX1</accession>
<feature type="region of interest" description="Disordered" evidence="1">
    <location>
        <begin position="61"/>
        <end position="80"/>
    </location>
</feature>
<keyword evidence="3" id="KW-1185">Reference proteome</keyword>
<dbReference type="EMBL" id="JASCZI010184369">
    <property type="protein sequence ID" value="MED6190082.1"/>
    <property type="molecule type" value="Genomic_DNA"/>
</dbReference>
<protein>
    <submittedName>
        <fullName evidence="2">Uncharacterized protein</fullName>
    </submittedName>
</protein>
<sequence length="80" mass="8398">MMVSKKLVTKRMDGFDDGVRWGEEALGSKCDDEACRLSDGGSGQIEPVTHARVTGVTPALSAAMQESSPPSSSRGTAPMQ</sequence>
<dbReference type="Proteomes" id="UP001341840">
    <property type="component" value="Unassembled WGS sequence"/>
</dbReference>
<evidence type="ECO:0000313" key="3">
    <source>
        <dbReference type="Proteomes" id="UP001341840"/>
    </source>
</evidence>
<feature type="compositionally biased region" description="Polar residues" evidence="1">
    <location>
        <begin position="64"/>
        <end position="80"/>
    </location>
</feature>
<evidence type="ECO:0000256" key="1">
    <source>
        <dbReference type="SAM" id="MobiDB-lite"/>
    </source>
</evidence>
<gene>
    <name evidence="2" type="ORF">PIB30_102290</name>
</gene>
<name>A0ABU6WVX1_9FABA</name>
<proteinExistence type="predicted"/>
<reference evidence="2 3" key="1">
    <citation type="journal article" date="2023" name="Plants (Basel)">
        <title>Bridging the Gap: Combining Genomics and Transcriptomics Approaches to Understand Stylosanthes scabra, an Orphan Legume from the Brazilian Caatinga.</title>
        <authorList>
            <person name="Ferreira-Neto J.R.C."/>
            <person name="da Silva M.D."/>
            <person name="Binneck E."/>
            <person name="de Melo N.F."/>
            <person name="da Silva R.H."/>
            <person name="de Melo A.L.T.M."/>
            <person name="Pandolfi V."/>
            <person name="Bustamante F.O."/>
            <person name="Brasileiro-Vidal A.C."/>
            <person name="Benko-Iseppon A.M."/>
        </authorList>
    </citation>
    <scope>NUCLEOTIDE SEQUENCE [LARGE SCALE GENOMIC DNA]</scope>
    <source>
        <tissue evidence="2">Leaves</tissue>
    </source>
</reference>